<dbReference type="AlphaFoldDB" id="A0A2G4SQF7"/>
<organism evidence="2 3">
    <name type="scientific">Rhizopus microsporus ATCC 52813</name>
    <dbReference type="NCBI Taxonomy" id="1340429"/>
    <lineage>
        <taxon>Eukaryota</taxon>
        <taxon>Fungi</taxon>
        <taxon>Fungi incertae sedis</taxon>
        <taxon>Mucoromycota</taxon>
        <taxon>Mucoromycotina</taxon>
        <taxon>Mucoromycetes</taxon>
        <taxon>Mucorales</taxon>
        <taxon>Mucorineae</taxon>
        <taxon>Rhizopodaceae</taxon>
        <taxon>Rhizopus</taxon>
    </lineage>
</organism>
<sequence length="562" mass="64546">MRTPKPICEINKDYTIPNEIREKLGVEPYLLTIPLINFCNPAAHVDAIPLHILDQINLEHTYFDIIQNMYRLSILNDSDFQLATHAKEYLRIAYNYCSKNGFKTKFIKRAGGLLKINESYLKQAKINAAKKRTAQEAELLAVDYTYSSLKQYRKEVLCDQTSTAGSSSDSGCSEQDRDGGKSKAGVYDTGEQIENDNSGDQIRGEQFREPGATITLTKNTKTYNFKPPASCLVMPHTPKIRAIDIETIMKSYALGIESLINSPKYSKTNEMKELKDNQHNQQKNTSLSKVSNIMDYLRDVLSYEFTEFLPNIWSHSIHRSEDIRTKQFANLIAYTLTDYHCNCKQHMASNNNHERTPFVEYVVPMFKYLAKETNLLGFSWCEKMVETQAYAQIAEVDFLPAEVKKKKYSDGLGRLNKYETLFIESSSGIMQENVSHTLEDTLKLICECNGALFYILRQFNKCSFQTALKRSTFGIQVIKNTITLSKMNLKNDSQWKFVELRSARVPVAWNDRFDWVTMFELLTTLYLELTEQEIISIQIRKENSGLINVATEETLSARLNIH</sequence>
<evidence type="ECO:0000256" key="1">
    <source>
        <dbReference type="SAM" id="MobiDB-lite"/>
    </source>
</evidence>
<dbReference type="EMBL" id="KZ303853">
    <property type="protein sequence ID" value="PHZ10990.1"/>
    <property type="molecule type" value="Genomic_DNA"/>
</dbReference>
<dbReference type="RefSeq" id="XP_023464698.1">
    <property type="nucleotide sequence ID" value="XM_023609112.1"/>
</dbReference>
<evidence type="ECO:0000313" key="3">
    <source>
        <dbReference type="Proteomes" id="UP000242254"/>
    </source>
</evidence>
<feature type="compositionally biased region" description="Low complexity" evidence="1">
    <location>
        <begin position="161"/>
        <end position="173"/>
    </location>
</feature>
<keyword evidence="3" id="KW-1185">Reference proteome</keyword>
<dbReference type="GeneID" id="35440102"/>
<gene>
    <name evidence="2" type="ORF">RHIMIDRAFT_239144</name>
</gene>
<feature type="region of interest" description="Disordered" evidence="1">
    <location>
        <begin position="161"/>
        <end position="204"/>
    </location>
</feature>
<proteinExistence type="predicted"/>
<evidence type="ECO:0000313" key="2">
    <source>
        <dbReference type="EMBL" id="PHZ10990.1"/>
    </source>
</evidence>
<name>A0A2G4SQF7_RHIZD</name>
<reference evidence="2 3" key="1">
    <citation type="journal article" date="2016" name="Proc. Natl. Acad. Sci. U.S.A.">
        <title>Lipid metabolic changes in an early divergent fungus govern the establishment of a mutualistic symbiosis with endobacteria.</title>
        <authorList>
            <person name="Lastovetsky O.A."/>
            <person name="Gaspar M.L."/>
            <person name="Mondo S.J."/>
            <person name="LaButti K.M."/>
            <person name="Sandor L."/>
            <person name="Grigoriev I.V."/>
            <person name="Henry S.A."/>
            <person name="Pawlowska T.E."/>
        </authorList>
    </citation>
    <scope>NUCLEOTIDE SEQUENCE [LARGE SCALE GENOMIC DNA]</scope>
    <source>
        <strain evidence="2 3">ATCC 52813</strain>
    </source>
</reference>
<protein>
    <submittedName>
        <fullName evidence="2">Uncharacterized protein</fullName>
    </submittedName>
</protein>
<dbReference type="Proteomes" id="UP000242254">
    <property type="component" value="Unassembled WGS sequence"/>
</dbReference>
<accession>A0A2G4SQF7</accession>